<evidence type="ECO:0000313" key="2">
    <source>
        <dbReference type="Proteomes" id="UP000654918"/>
    </source>
</evidence>
<dbReference type="AlphaFoldDB" id="A0A8H6KVM0"/>
<accession>A0A8H6KVM0</accession>
<keyword evidence="2" id="KW-1185">Reference proteome</keyword>
<gene>
    <name evidence="1" type="ORF">CPLU01_02694</name>
</gene>
<name>A0A8H6KVM0_9PEZI</name>
<proteinExistence type="predicted"/>
<protein>
    <submittedName>
        <fullName evidence="1">Uncharacterized protein</fullName>
    </submittedName>
</protein>
<organism evidence="1 2">
    <name type="scientific">Colletotrichum plurivorum</name>
    <dbReference type="NCBI Taxonomy" id="2175906"/>
    <lineage>
        <taxon>Eukaryota</taxon>
        <taxon>Fungi</taxon>
        <taxon>Dikarya</taxon>
        <taxon>Ascomycota</taxon>
        <taxon>Pezizomycotina</taxon>
        <taxon>Sordariomycetes</taxon>
        <taxon>Hypocreomycetidae</taxon>
        <taxon>Glomerellales</taxon>
        <taxon>Glomerellaceae</taxon>
        <taxon>Colletotrichum</taxon>
        <taxon>Colletotrichum orchidearum species complex</taxon>
    </lineage>
</organism>
<evidence type="ECO:0000313" key="1">
    <source>
        <dbReference type="EMBL" id="KAF6838086.1"/>
    </source>
</evidence>
<dbReference type="EMBL" id="WIGO01000021">
    <property type="protein sequence ID" value="KAF6838086.1"/>
    <property type="molecule type" value="Genomic_DNA"/>
</dbReference>
<dbReference type="Proteomes" id="UP000654918">
    <property type="component" value="Unassembled WGS sequence"/>
</dbReference>
<comment type="caution">
    <text evidence="1">The sequence shown here is derived from an EMBL/GenBank/DDBJ whole genome shotgun (WGS) entry which is preliminary data.</text>
</comment>
<sequence>MSNKCHLPSRDDQCPFDQAPCVLIEPKGDSSKKPEVRCGYLGSQGA</sequence>
<reference evidence="1" key="1">
    <citation type="journal article" date="2020" name="Phytopathology">
        <title>Genome Sequence Resources of Colletotrichum truncatum, C. plurivorum, C. musicola, and C. sojae: Four Species Pathogenic to Soybean (Glycine max).</title>
        <authorList>
            <person name="Rogerio F."/>
            <person name="Boufleur T.R."/>
            <person name="Ciampi-Guillardi M."/>
            <person name="Sukno S.A."/>
            <person name="Thon M.R."/>
            <person name="Massola Junior N.S."/>
            <person name="Baroncelli R."/>
        </authorList>
    </citation>
    <scope>NUCLEOTIDE SEQUENCE</scope>
    <source>
        <strain evidence="1">LFN00145</strain>
    </source>
</reference>